<evidence type="ECO:0000256" key="1">
    <source>
        <dbReference type="SAM" id="MobiDB-lite"/>
    </source>
</evidence>
<dbReference type="RefSeq" id="WP_283225587.1">
    <property type="nucleotide sequence ID" value="NZ_JASGBH010000019.1"/>
</dbReference>
<sequence length="118" mass="13192">MKSPHTSTEAHGHPSAATPRLEGTRDVLDVLTCGIVRTAARETKPEPLIQAPATPAEPSRELLTEKMLADRWVCSVARLQRWRTVGEGQPYLKIVGKVLYRLKDIEAYEEASLVRKVF</sequence>
<organism evidence="2 3">
    <name type="scientific">Limnohabitans lacus</name>
    <dbReference type="NCBI Taxonomy" id="3045173"/>
    <lineage>
        <taxon>Bacteria</taxon>
        <taxon>Pseudomonadati</taxon>
        <taxon>Pseudomonadota</taxon>
        <taxon>Betaproteobacteria</taxon>
        <taxon>Burkholderiales</taxon>
        <taxon>Comamonadaceae</taxon>
        <taxon>Limnohabitans</taxon>
    </lineage>
</organism>
<dbReference type="Proteomes" id="UP001431902">
    <property type="component" value="Unassembled WGS sequence"/>
</dbReference>
<protein>
    <recommendedName>
        <fullName evidence="4">DNA-binding protein</fullName>
    </recommendedName>
</protein>
<gene>
    <name evidence="2" type="ORF">QLQ16_15610</name>
</gene>
<evidence type="ECO:0000313" key="3">
    <source>
        <dbReference type="Proteomes" id="UP001431902"/>
    </source>
</evidence>
<dbReference type="SUPFAM" id="SSF46955">
    <property type="entry name" value="Putative DNA-binding domain"/>
    <property type="match status" value="1"/>
</dbReference>
<dbReference type="InterPro" id="IPR009061">
    <property type="entry name" value="DNA-bd_dom_put_sf"/>
</dbReference>
<accession>A0ABT6XBH8</accession>
<proteinExistence type="predicted"/>
<comment type="caution">
    <text evidence="2">The sequence shown here is derived from an EMBL/GenBank/DDBJ whole genome shotgun (WGS) entry which is preliminary data.</text>
</comment>
<evidence type="ECO:0008006" key="4">
    <source>
        <dbReference type="Google" id="ProtNLM"/>
    </source>
</evidence>
<name>A0ABT6XBH8_9BURK</name>
<dbReference type="EMBL" id="JASGBH010000019">
    <property type="protein sequence ID" value="MDI9235262.1"/>
    <property type="molecule type" value="Genomic_DNA"/>
</dbReference>
<keyword evidence="3" id="KW-1185">Reference proteome</keyword>
<reference evidence="2" key="1">
    <citation type="submission" date="2023-05" db="EMBL/GenBank/DDBJ databases">
        <title>Limnohabitans sp. strain HM2-2 Genome sequencing and assembly.</title>
        <authorList>
            <person name="Jung Y."/>
        </authorList>
    </citation>
    <scope>NUCLEOTIDE SEQUENCE</scope>
    <source>
        <strain evidence="2">HM2-2</strain>
    </source>
</reference>
<evidence type="ECO:0000313" key="2">
    <source>
        <dbReference type="EMBL" id="MDI9235262.1"/>
    </source>
</evidence>
<feature type="region of interest" description="Disordered" evidence="1">
    <location>
        <begin position="1"/>
        <end position="23"/>
    </location>
</feature>